<gene>
    <name evidence="2" type="ORF">HMPREF9699_00820</name>
</gene>
<dbReference type="STRING" id="883096.HMPREF9699_00820"/>
<accession>K1LM15</accession>
<evidence type="ECO:0000313" key="2">
    <source>
        <dbReference type="EMBL" id="EKB57835.1"/>
    </source>
</evidence>
<proteinExistence type="predicted"/>
<evidence type="ECO:0000256" key="1">
    <source>
        <dbReference type="SAM" id="MobiDB-lite"/>
    </source>
</evidence>
<comment type="caution">
    <text evidence="2">The sequence shown here is derived from an EMBL/GenBank/DDBJ whole genome shotgun (WGS) entry which is preliminary data.</text>
</comment>
<evidence type="ECO:0008006" key="4">
    <source>
        <dbReference type="Google" id="ProtNLM"/>
    </source>
</evidence>
<protein>
    <recommendedName>
        <fullName evidence="4">GLPGLI family protein</fullName>
    </recommendedName>
</protein>
<feature type="region of interest" description="Disordered" evidence="1">
    <location>
        <begin position="243"/>
        <end position="264"/>
    </location>
</feature>
<dbReference type="OrthoDB" id="1440774at2"/>
<name>K1LM15_9FLAO</name>
<dbReference type="InterPro" id="IPR005901">
    <property type="entry name" value="GLPGLI"/>
</dbReference>
<dbReference type="AlphaFoldDB" id="K1LM15"/>
<dbReference type="EMBL" id="AGYA01000018">
    <property type="protein sequence ID" value="EKB57835.1"/>
    <property type="molecule type" value="Genomic_DNA"/>
</dbReference>
<dbReference type="Pfam" id="PF22252">
    <property type="entry name" value="PNGase_F-II_N"/>
    <property type="match status" value="1"/>
</dbReference>
<dbReference type="eggNOG" id="ENOG5031C3G">
    <property type="taxonomic scope" value="Bacteria"/>
</dbReference>
<sequence length="277" mass="32232">MKSNFTFIIILFGLFLNAQTPKISGSIFFPPPKYTADTLEKSVLNVYYDTSFVKNTKNSNKKTNTIIALNIGKNYTQFLEVKQQKTDSLDALYSKKNKQITAKEFNEFFAVAPQWKYFVLKNRIKNNVLLQGRIKQTFQYEEEIPTIEWKTTTEKKEILGYQCTKATTKFRGRNYTAWYTTDIPFSEGPYLLGNLPGLILELYDDKNHYSFTAIAVDTQPKDIYLKTNDIIITSREKFRTAEKSYHQNPSFSTPEAYNKDGSTIRLKERPYNPIELK</sequence>
<dbReference type="Proteomes" id="UP000006085">
    <property type="component" value="Unassembled WGS sequence"/>
</dbReference>
<reference evidence="2 3" key="1">
    <citation type="submission" date="2012-07" db="EMBL/GenBank/DDBJ databases">
        <title>The Genome Sequence of Bergeyella zoohelcum ATCC 43767.</title>
        <authorList>
            <consortium name="The Broad Institute Genome Sequencing Platform"/>
            <person name="Earl A."/>
            <person name="Ward D."/>
            <person name="Feldgarden M."/>
            <person name="Gevers D."/>
            <person name="Huys G."/>
            <person name="Walker B."/>
            <person name="Young S.K."/>
            <person name="Zeng Q."/>
            <person name="Gargeya S."/>
            <person name="Fitzgerald M."/>
            <person name="Haas B."/>
            <person name="Abouelleil A."/>
            <person name="Alvarado L."/>
            <person name="Arachchi H.M."/>
            <person name="Berlin A.M."/>
            <person name="Chapman S.B."/>
            <person name="Goldberg J."/>
            <person name="Griggs A."/>
            <person name="Gujja S."/>
            <person name="Hansen M."/>
            <person name="Howarth C."/>
            <person name="Imamovic A."/>
            <person name="Larimer J."/>
            <person name="McCowen C."/>
            <person name="Montmayeur A."/>
            <person name="Murphy C."/>
            <person name="Neiman D."/>
            <person name="Pearson M."/>
            <person name="Priest M."/>
            <person name="Roberts A."/>
            <person name="Saif S."/>
            <person name="Shea T."/>
            <person name="Sisk P."/>
            <person name="Sykes S."/>
            <person name="Wortman J."/>
            <person name="Nusbaum C."/>
            <person name="Birren B."/>
        </authorList>
    </citation>
    <scope>NUCLEOTIDE SEQUENCE [LARGE SCALE GENOMIC DNA]</scope>
    <source>
        <strain evidence="2 3">ATCC 43767</strain>
    </source>
</reference>
<evidence type="ECO:0000313" key="3">
    <source>
        <dbReference type="Proteomes" id="UP000006085"/>
    </source>
</evidence>
<feature type="compositionally biased region" description="Polar residues" evidence="1">
    <location>
        <begin position="246"/>
        <end position="255"/>
    </location>
</feature>
<keyword evidence="3" id="KW-1185">Reference proteome</keyword>
<dbReference type="NCBIfam" id="TIGR01200">
    <property type="entry name" value="GLPGLI"/>
    <property type="match status" value="1"/>
</dbReference>
<dbReference type="HOGENOM" id="CLU_066214_1_0_10"/>
<dbReference type="RefSeq" id="WP_002662647.1">
    <property type="nucleotide sequence ID" value="NZ_JH932293.1"/>
</dbReference>
<organism evidence="2 3">
    <name type="scientific">Bergeyella zoohelcum ATCC 43767</name>
    <dbReference type="NCBI Taxonomy" id="883096"/>
    <lineage>
        <taxon>Bacteria</taxon>
        <taxon>Pseudomonadati</taxon>
        <taxon>Bacteroidota</taxon>
        <taxon>Flavobacteriia</taxon>
        <taxon>Flavobacteriales</taxon>
        <taxon>Weeksellaceae</taxon>
        <taxon>Bergeyella</taxon>
    </lineage>
</organism>